<evidence type="ECO:0000259" key="3">
    <source>
        <dbReference type="Pfam" id="PF02826"/>
    </source>
</evidence>
<dbReference type="Gene3D" id="3.40.50.720">
    <property type="entry name" value="NAD(P)-binding Rossmann-like Domain"/>
    <property type="match status" value="2"/>
</dbReference>
<evidence type="ECO:0000256" key="2">
    <source>
        <dbReference type="ARBA" id="ARBA00023027"/>
    </source>
</evidence>
<evidence type="ECO:0000313" key="4">
    <source>
        <dbReference type="EMBL" id="KAH6659159.1"/>
    </source>
</evidence>
<sequence length="363" mass="40634">MSVPAGSSALSKDVLLVMFISGPDEEWISRVKSKHPGLEVRWQKILQDGKRFLNPEDLGDEIWDGVTLICPFFWPPAPKYLSTVRFVQLASAGIDAWVNHEIYQDENVVFCTTNGAHAPQIAEWVIGSYLSHQHHFIRYNEQMRSGHWESPMASTVQDCTVARMGVLGYGAIGRQCARIAKSMGMDVYAYTRSERSTPEQRKDDSFCIQGTGDPDGVIPSKWFHGASKNDINNFLNQDLDILVLSLPLTQDTKGLLSREQFEILSKKKTFVSNIARGGIINTDDLIEALESGKIRGAALDVTDPEPLPSDHKLWKAPNLLITPHVSWQTQSLSTRILEILELNLDKLGAGEHLINVVNKEHNY</sequence>
<keyword evidence="2" id="KW-0520">NAD</keyword>
<dbReference type="SUPFAM" id="SSF51735">
    <property type="entry name" value="NAD(P)-binding Rossmann-fold domains"/>
    <property type="match status" value="1"/>
</dbReference>
<dbReference type="Pfam" id="PF02826">
    <property type="entry name" value="2-Hacid_dh_C"/>
    <property type="match status" value="2"/>
</dbReference>
<name>A0A9P8UW93_9PEZI</name>
<dbReference type="AlphaFoldDB" id="A0A9P8UW93"/>
<dbReference type="InterPro" id="IPR036291">
    <property type="entry name" value="NAD(P)-bd_dom_sf"/>
</dbReference>
<keyword evidence="1" id="KW-0560">Oxidoreductase</keyword>
<protein>
    <submittedName>
        <fullName evidence="4">D-isomer specific 2-hydroxyacid dehydrogenase</fullName>
    </submittedName>
</protein>
<accession>A0A9P8UW93</accession>
<feature type="domain" description="D-isomer specific 2-hydroxyacid dehydrogenase NAD-binding" evidence="3">
    <location>
        <begin position="227"/>
        <end position="326"/>
    </location>
</feature>
<keyword evidence="5" id="KW-1185">Reference proteome</keyword>
<dbReference type="GeneID" id="70138272"/>
<dbReference type="PANTHER" id="PTHR43333">
    <property type="entry name" value="2-HACID_DH_C DOMAIN-CONTAINING PROTEIN"/>
    <property type="match status" value="1"/>
</dbReference>
<dbReference type="CDD" id="cd12163">
    <property type="entry name" value="2-Hacid_dh_5"/>
    <property type="match status" value="1"/>
</dbReference>
<proteinExistence type="predicted"/>
<dbReference type="RefSeq" id="XP_045963290.1">
    <property type="nucleotide sequence ID" value="XM_046109381.1"/>
</dbReference>
<reference evidence="4" key="1">
    <citation type="journal article" date="2021" name="Nat. Commun.">
        <title>Genetic determinants of endophytism in the Arabidopsis root mycobiome.</title>
        <authorList>
            <person name="Mesny F."/>
            <person name="Miyauchi S."/>
            <person name="Thiergart T."/>
            <person name="Pickel B."/>
            <person name="Atanasova L."/>
            <person name="Karlsson M."/>
            <person name="Huettel B."/>
            <person name="Barry K.W."/>
            <person name="Haridas S."/>
            <person name="Chen C."/>
            <person name="Bauer D."/>
            <person name="Andreopoulos W."/>
            <person name="Pangilinan J."/>
            <person name="LaButti K."/>
            <person name="Riley R."/>
            <person name="Lipzen A."/>
            <person name="Clum A."/>
            <person name="Drula E."/>
            <person name="Henrissat B."/>
            <person name="Kohler A."/>
            <person name="Grigoriev I.V."/>
            <person name="Martin F.M."/>
            <person name="Hacquard S."/>
        </authorList>
    </citation>
    <scope>NUCLEOTIDE SEQUENCE</scope>
    <source>
        <strain evidence="4">MPI-SDFR-AT-0073</strain>
    </source>
</reference>
<dbReference type="InterPro" id="IPR029752">
    <property type="entry name" value="D-isomer_DH_CS1"/>
</dbReference>
<dbReference type="InterPro" id="IPR006140">
    <property type="entry name" value="D-isomer_DH_NAD-bd"/>
</dbReference>
<organism evidence="4 5">
    <name type="scientific">Truncatella angustata</name>
    <dbReference type="NCBI Taxonomy" id="152316"/>
    <lineage>
        <taxon>Eukaryota</taxon>
        <taxon>Fungi</taxon>
        <taxon>Dikarya</taxon>
        <taxon>Ascomycota</taxon>
        <taxon>Pezizomycotina</taxon>
        <taxon>Sordariomycetes</taxon>
        <taxon>Xylariomycetidae</taxon>
        <taxon>Amphisphaeriales</taxon>
        <taxon>Sporocadaceae</taxon>
        <taxon>Truncatella</taxon>
    </lineage>
</organism>
<dbReference type="GO" id="GO:0051287">
    <property type="term" value="F:NAD binding"/>
    <property type="evidence" value="ECO:0007669"/>
    <property type="project" value="InterPro"/>
</dbReference>
<dbReference type="OrthoDB" id="298012at2759"/>
<evidence type="ECO:0000256" key="1">
    <source>
        <dbReference type="ARBA" id="ARBA00023002"/>
    </source>
</evidence>
<evidence type="ECO:0000313" key="5">
    <source>
        <dbReference type="Proteomes" id="UP000758603"/>
    </source>
</evidence>
<dbReference type="Proteomes" id="UP000758603">
    <property type="component" value="Unassembled WGS sequence"/>
</dbReference>
<feature type="domain" description="D-isomer specific 2-hydroxyacid dehydrogenase NAD-binding" evidence="3">
    <location>
        <begin position="128"/>
        <end position="198"/>
    </location>
</feature>
<gene>
    <name evidence="4" type="ORF">BKA67DRAFT_7115</name>
</gene>
<dbReference type="PROSITE" id="PS00065">
    <property type="entry name" value="D_2_HYDROXYACID_DH_1"/>
    <property type="match status" value="1"/>
</dbReference>
<dbReference type="GO" id="GO:0016491">
    <property type="term" value="F:oxidoreductase activity"/>
    <property type="evidence" value="ECO:0007669"/>
    <property type="project" value="UniProtKB-KW"/>
</dbReference>
<comment type="caution">
    <text evidence="4">The sequence shown here is derived from an EMBL/GenBank/DDBJ whole genome shotgun (WGS) entry which is preliminary data.</text>
</comment>
<dbReference type="PANTHER" id="PTHR43333:SF1">
    <property type="entry name" value="D-ISOMER SPECIFIC 2-HYDROXYACID DEHYDROGENASE NAD-BINDING DOMAIN-CONTAINING PROTEIN"/>
    <property type="match status" value="1"/>
</dbReference>
<dbReference type="EMBL" id="JAGPXC010000001">
    <property type="protein sequence ID" value="KAH6659159.1"/>
    <property type="molecule type" value="Genomic_DNA"/>
</dbReference>